<dbReference type="Proteomes" id="UP001385499">
    <property type="component" value="Unassembled WGS sequence"/>
</dbReference>
<dbReference type="RefSeq" id="WP_340276838.1">
    <property type="nucleotide sequence ID" value="NZ_JBAKIA010000018.1"/>
</dbReference>
<dbReference type="PANTHER" id="PTHR34980:SF2">
    <property type="entry name" value="INNER MEMBRANE PROTEIN YHAH-RELATED"/>
    <property type="match status" value="1"/>
</dbReference>
<feature type="transmembrane region" description="Helical" evidence="1">
    <location>
        <begin position="24"/>
        <end position="41"/>
    </location>
</feature>
<keyword evidence="1" id="KW-0812">Transmembrane</keyword>
<dbReference type="PANTHER" id="PTHR34980">
    <property type="entry name" value="INNER MEMBRANE PROTEIN-RELATED-RELATED"/>
    <property type="match status" value="1"/>
</dbReference>
<protein>
    <submittedName>
        <fullName evidence="2">DUF805 domain-containing protein</fullName>
    </submittedName>
</protein>
<dbReference type="Pfam" id="PF05656">
    <property type="entry name" value="DUF805"/>
    <property type="match status" value="1"/>
</dbReference>
<gene>
    <name evidence="2" type="ORF">V6575_19880</name>
</gene>
<evidence type="ECO:0000313" key="2">
    <source>
        <dbReference type="EMBL" id="MEJ8476356.1"/>
    </source>
</evidence>
<proteinExistence type="predicted"/>
<accession>A0ABU8TRN3</accession>
<name>A0ABU8TRN3_9HYPH</name>
<evidence type="ECO:0000313" key="3">
    <source>
        <dbReference type="Proteomes" id="UP001385499"/>
    </source>
</evidence>
<dbReference type="EMBL" id="JBAKIA010000018">
    <property type="protein sequence ID" value="MEJ8476356.1"/>
    <property type="molecule type" value="Genomic_DNA"/>
</dbReference>
<evidence type="ECO:0000256" key="1">
    <source>
        <dbReference type="SAM" id="Phobius"/>
    </source>
</evidence>
<comment type="caution">
    <text evidence="2">The sequence shown here is derived from an EMBL/GenBank/DDBJ whole genome shotgun (WGS) entry which is preliminary data.</text>
</comment>
<feature type="transmembrane region" description="Helical" evidence="1">
    <location>
        <begin position="61"/>
        <end position="79"/>
    </location>
</feature>
<keyword evidence="3" id="KW-1185">Reference proteome</keyword>
<keyword evidence="1" id="KW-1133">Transmembrane helix</keyword>
<keyword evidence="1" id="KW-0472">Membrane</keyword>
<organism evidence="2 3">
    <name type="scientific">Roseibium algae</name>
    <dbReference type="NCBI Taxonomy" id="3123038"/>
    <lineage>
        <taxon>Bacteria</taxon>
        <taxon>Pseudomonadati</taxon>
        <taxon>Pseudomonadota</taxon>
        <taxon>Alphaproteobacteria</taxon>
        <taxon>Hyphomicrobiales</taxon>
        <taxon>Stappiaceae</taxon>
        <taxon>Roseibium</taxon>
    </lineage>
</organism>
<feature type="transmembrane region" description="Helical" evidence="1">
    <location>
        <begin position="91"/>
        <end position="111"/>
    </location>
</feature>
<sequence length="126" mass="14368">MLQAADTVLANYFTFAGRANRAEYWWWMLFMFLTTLILLAVDSYLIAPTFGQTAIMNPDQSPATMVANLLFFFPSLTVTVRRMHDIGKSGFWLFIVFVPLIGALLLLYWSLKGGTQGYNDYGPMQY</sequence>
<dbReference type="InterPro" id="IPR008523">
    <property type="entry name" value="DUF805"/>
</dbReference>
<reference evidence="2 3" key="1">
    <citation type="submission" date="2024-02" db="EMBL/GenBank/DDBJ databases">
        <title>Roseibium algae sp. nov., isolated from marine alga (Grateloupia sp.), showing potential in myo-inositol conversion.</title>
        <authorList>
            <person name="Wang Y."/>
        </authorList>
    </citation>
    <scope>NUCLEOTIDE SEQUENCE [LARGE SCALE GENOMIC DNA]</scope>
    <source>
        <strain evidence="2 3">H3510</strain>
    </source>
</reference>